<evidence type="ECO:0000256" key="4">
    <source>
        <dbReference type="ARBA" id="ARBA00022824"/>
    </source>
</evidence>
<evidence type="ECO:0000256" key="5">
    <source>
        <dbReference type="ARBA" id="ARBA00022989"/>
    </source>
</evidence>
<gene>
    <name evidence="11" type="primary">YSR3</name>
    <name evidence="11" type="ORF">PICST_28253</name>
</gene>
<dbReference type="GO" id="GO:0042392">
    <property type="term" value="F:sphingosine-1-phosphate phosphatase activity"/>
    <property type="evidence" value="ECO:0007669"/>
    <property type="project" value="TreeGrafter"/>
</dbReference>
<organism evidence="11 12">
    <name type="scientific">Scheffersomyces stipitis (strain ATCC 58785 / CBS 6054 / NBRC 10063 / NRRL Y-11545)</name>
    <name type="common">Yeast</name>
    <name type="synonym">Pichia stipitis</name>
    <dbReference type="NCBI Taxonomy" id="322104"/>
    <lineage>
        <taxon>Eukaryota</taxon>
        <taxon>Fungi</taxon>
        <taxon>Dikarya</taxon>
        <taxon>Ascomycota</taxon>
        <taxon>Saccharomycotina</taxon>
        <taxon>Pichiomycetes</taxon>
        <taxon>Debaryomycetaceae</taxon>
        <taxon>Scheffersomyces</taxon>
    </lineage>
</organism>
<keyword evidence="5 9" id="KW-1133">Transmembrane helix</keyword>
<dbReference type="PANTHER" id="PTHR14969">
    <property type="entry name" value="SPHINGOSINE-1-PHOSPHATE PHOSPHOHYDROLASE"/>
    <property type="match status" value="1"/>
</dbReference>
<accession>A3GFI0</accession>
<dbReference type="Proteomes" id="UP000002258">
    <property type="component" value="Chromosome 1"/>
</dbReference>
<dbReference type="Pfam" id="PF01569">
    <property type="entry name" value="PAP2"/>
    <property type="match status" value="1"/>
</dbReference>
<dbReference type="Gene3D" id="1.20.144.10">
    <property type="entry name" value="Phosphatidic acid phosphatase type 2/haloperoxidase"/>
    <property type="match status" value="1"/>
</dbReference>
<dbReference type="AlphaFoldDB" id="A3GFI0"/>
<dbReference type="SMART" id="SM00014">
    <property type="entry name" value="acidPPc"/>
    <property type="match status" value="1"/>
</dbReference>
<dbReference type="GO" id="GO:0005789">
    <property type="term" value="C:endoplasmic reticulum membrane"/>
    <property type="evidence" value="ECO:0007669"/>
    <property type="project" value="UniProtKB-SubCell"/>
</dbReference>
<dbReference type="OMA" id="ADDCPCY"/>
<reference evidence="11 12" key="1">
    <citation type="journal article" date="2007" name="Nat. Biotechnol.">
        <title>Genome sequence of the lignocellulose-bioconverting and xylose-fermenting yeast Pichia stipitis.</title>
        <authorList>
            <person name="Jeffries T.W."/>
            <person name="Grigoriev I.V."/>
            <person name="Grimwood J."/>
            <person name="Laplaza J.M."/>
            <person name="Aerts A."/>
            <person name="Salamov A."/>
            <person name="Schmutz J."/>
            <person name="Lindquist E."/>
            <person name="Dehal P."/>
            <person name="Shapiro H."/>
            <person name="Jin Y.S."/>
            <person name="Passoth V."/>
            <person name="Richardson P.M."/>
        </authorList>
    </citation>
    <scope>NUCLEOTIDE SEQUENCE [LARGE SCALE GENOMIC DNA]</scope>
    <source>
        <strain evidence="12">ATCC 58785 / CBS 6054 / NBRC 10063 / NRRL Y-11545</strain>
    </source>
</reference>
<feature type="transmembrane region" description="Helical" evidence="9">
    <location>
        <begin position="222"/>
        <end position="242"/>
    </location>
</feature>
<feature type="compositionally biased region" description="Polar residues" evidence="8">
    <location>
        <begin position="1"/>
        <end position="13"/>
    </location>
</feature>
<dbReference type="GO" id="GO:0006629">
    <property type="term" value="P:lipid metabolic process"/>
    <property type="evidence" value="ECO:0007669"/>
    <property type="project" value="UniProtKB-ARBA"/>
</dbReference>
<sequence length="519" mass="59051">MSSHRQTETSTILRKSPAPDEVVVSEKAELSPQVSNHLSDAGNQSQEHYKSRLSPFRYKLRSMLLPAIRAETKVLNSLQSSLRHPLLDFYFAWTANLASHTFYVLMLPPPIWFGAGKLCRDLIHVLGFGIYLSGGLKDYFCLPRPRSPPLHRITMSSYTTQEYGFPSSHSANATAVSLILFSKLVEIRSSLSAATFYGLLAVLSLYYISLIFGRLYCGMHGYLDIITGSLIGVFCFSFRYWYGDWFDNLMFDNSLNVWITPVLIIAGYLYLIHIHSEPIDDCPCFDDSVSFIGVLMGIDLSHYVAHKSSYFTSRNEFQDPIMIHFNYAELGPVKSILRFVVGVTLVVIWKSISKPVVFTILPPIYKFVGISFPRRNYIATASTTKSNRQIRSASISNVENNIGDLNNLIKGITDHSKRDEMGPETEIDYYAILDYNEDKYKNKNRKKNKRKNNRIDKEKVSDISENEDVEQQLQSFLNKSQVFKPRYDVETIGRTLVYAGVSTTAFWGFSFVSELLNLA</sequence>
<proteinExistence type="inferred from homology"/>
<evidence type="ECO:0000256" key="8">
    <source>
        <dbReference type="SAM" id="MobiDB-lite"/>
    </source>
</evidence>
<evidence type="ECO:0000259" key="10">
    <source>
        <dbReference type="SMART" id="SM00014"/>
    </source>
</evidence>
<dbReference type="InterPro" id="IPR036938">
    <property type="entry name" value="PAP2/HPO_sf"/>
</dbReference>
<dbReference type="GeneID" id="4851029"/>
<feature type="compositionally biased region" description="Polar residues" evidence="8">
    <location>
        <begin position="32"/>
        <end position="46"/>
    </location>
</feature>
<feature type="transmembrane region" description="Helical" evidence="9">
    <location>
        <begin position="254"/>
        <end position="271"/>
    </location>
</feature>
<dbReference type="STRING" id="322104.A3GFI0"/>
<evidence type="ECO:0000313" key="11">
    <source>
        <dbReference type="EMBL" id="EAZ63349.2"/>
    </source>
</evidence>
<dbReference type="FunCoup" id="A3GFI0">
    <property type="interactions" value="387"/>
</dbReference>
<dbReference type="InterPro" id="IPR000326">
    <property type="entry name" value="PAP2/HPO"/>
</dbReference>
<comment type="subcellular location">
    <subcellularLocation>
        <location evidence="1">Endoplasmic reticulum membrane</location>
        <topology evidence="1">Multi-pass membrane protein</topology>
    </subcellularLocation>
</comment>
<comment type="caution">
    <text evidence="11">The sequence shown here is derived from an EMBL/GenBank/DDBJ whole genome shotgun (WGS) entry which is preliminary data.</text>
</comment>
<evidence type="ECO:0000256" key="3">
    <source>
        <dbReference type="ARBA" id="ARBA00022801"/>
    </source>
</evidence>
<feature type="region of interest" description="Disordered" evidence="8">
    <location>
        <begin position="444"/>
        <end position="464"/>
    </location>
</feature>
<dbReference type="OrthoDB" id="301434at2759"/>
<feature type="transmembrane region" description="Helical" evidence="9">
    <location>
        <begin position="191"/>
        <end position="210"/>
    </location>
</feature>
<evidence type="ECO:0000256" key="6">
    <source>
        <dbReference type="ARBA" id="ARBA00023136"/>
    </source>
</evidence>
<feature type="domain" description="Phosphatidic acid phosphatase type 2/haloperoxidase" evidence="10">
    <location>
        <begin position="119"/>
        <end position="240"/>
    </location>
</feature>
<keyword evidence="3 11" id="KW-0378">Hydrolase</keyword>
<evidence type="ECO:0000256" key="9">
    <source>
        <dbReference type="SAM" id="Phobius"/>
    </source>
</evidence>
<keyword evidence="12" id="KW-1185">Reference proteome</keyword>
<evidence type="ECO:0000256" key="7">
    <source>
        <dbReference type="ARBA" id="ARBA00038324"/>
    </source>
</evidence>
<dbReference type="PANTHER" id="PTHR14969:SF28">
    <property type="entry name" value="DIHYDROSPHINGOSINE 1-PHOSPHATE PHOSPHATASE LCB3-RELATED"/>
    <property type="match status" value="1"/>
</dbReference>
<evidence type="ECO:0000256" key="2">
    <source>
        <dbReference type="ARBA" id="ARBA00022692"/>
    </source>
</evidence>
<dbReference type="EMBL" id="AAVQ01000001">
    <property type="protein sequence ID" value="EAZ63349.2"/>
    <property type="molecule type" value="Genomic_DNA"/>
</dbReference>
<dbReference type="EC" id="3.1.3.-" evidence="11"/>
<dbReference type="HOGENOM" id="CLU_019266_0_0_1"/>
<evidence type="ECO:0000256" key="1">
    <source>
        <dbReference type="ARBA" id="ARBA00004477"/>
    </source>
</evidence>
<keyword evidence="4" id="KW-0256">Endoplasmic reticulum</keyword>
<dbReference type="KEGG" id="pic:PICST_28253"/>
<dbReference type="RefSeq" id="XP_001387372.2">
    <property type="nucleotide sequence ID" value="XM_001387335.1"/>
</dbReference>
<name>A3GFI0_PICST</name>
<feature type="compositionally biased region" description="Basic and acidic residues" evidence="8">
    <location>
        <begin position="453"/>
        <end position="462"/>
    </location>
</feature>
<keyword evidence="2 9" id="KW-0812">Transmembrane</keyword>
<dbReference type="eggNOG" id="KOG2822">
    <property type="taxonomic scope" value="Eukaryota"/>
</dbReference>
<comment type="similarity">
    <text evidence="7">Belongs to the type 2 lipid phosphate phosphatase family.</text>
</comment>
<feature type="region of interest" description="Disordered" evidence="8">
    <location>
        <begin position="1"/>
        <end position="49"/>
    </location>
</feature>
<dbReference type="SUPFAM" id="SSF48317">
    <property type="entry name" value="Acid phosphatase/Vanadium-dependent haloperoxidase"/>
    <property type="match status" value="1"/>
</dbReference>
<dbReference type="InParanoid" id="A3GFI0"/>
<dbReference type="CDD" id="cd03388">
    <property type="entry name" value="PAP2_SPPase1"/>
    <property type="match status" value="1"/>
</dbReference>
<evidence type="ECO:0000313" key="12">
    <source>
        <dbReference type="Proteomes" id="UP000002258"/>
    </source>
</evidence>
<protein>
    <submittedName>
        <fullName evidence="11">Yeast Sphingolipid Resistance protein</fullName>
        <ecNumber evidence="11">3.1.3.-</ecNumber>
    </submittedName>
</protein>
<keyword evidence="6 9" id="KW-0472">Membrane</keyword>